<protein>
    <submittedName>
        <fullName evidence="1">DUF5130 family protein</fullName>
    </submittedName>
</protein>
<comment type="caution">
    <text evidence="1">The sequence shown here is derived from an EMBL/GenBank/DDBJ whole genome shotgun (WGS) entry which is preliminary data.</text>
</comment>
<organism evidence="1 2">
    <name type="scientific">Bailinhaonella thermotolerans</name>
    <dbReference type="NCBI Taxonomy" id="1070861"/>
    <lineage>
        <taxon>Bacteria</taxon>
        <taxon>Bacillati</taxon>
        <taxon>Actinomycetota</taxon>
        <taxon>Actinomycetes</taxon>
        <taxon>Streptosporangiales</taxon>
        <taxon>Streptosporangiaceae</taxon>
        <taxon>Bailinhaonella</taxon>
    </lineage>
</organism>
<dbReference type="InterPro" id="IPR033437">
    <property type="entry name" value="DUF5130"/>
</dbReference>
<dbReference type="AlphaFoldDB" id="A0A3A4A6V8"/>
<dbReference type="OrthoDB" id="3214027at2"/>
<name>A0A3A4A6V8_9ACTN</name>
<reference evidence="1 2" key="1">
    <citation type="submission" date="2018-09" db="EMBL/GenBank/DDBJ databases">
        <title>YIM 75507 draft genome.</title>
        <authorList>
            <person name="Tang S."/>
            <person name="Feng Y."/>
        </authorList>
    </citation>
    <scope>NUCLEOTIDE SEQUENCE [LARGE SCALE GENOMIC DNA]</scope>
    <source>
        <strain evidence="1 2">YIM 75507</strain>
    </source>
</reference>
<evidence type="ECO:0000313" key="2">
    <source>
        <dbReference type="Proteomes" id="UP000265768"/>
    </source>
</evidence>
<dbReference type="Pfam" id="PF17174">
    <property type="entry name" value="DUF5130"/>
    <property type="match status" value="1"/>
</dbReference>
<dbReference type="Proteomes" id="UP000265768">
    <property type="component" value="Unassembled WGS sequence"/>
</dbReference>
<gene>
    <name evidence="1" type="ORF">D5H75_34770</name>
</gene>
<keyword evidence="2" id="KW-1185">Reference proteome</keyword>
<accession>A0A3A4A6V8</accession>
<dbReference type="Gene3D" id="3.10.310.50">
    <property type="match status" value="1"/>
</dbReference>
<proteinExistence type="predicted"/>
<sequence length="116" mass="12401">MRAITASQAHDIRTAVRDADRLSGLRFAVYLGPARGRARQFAERLHAALGDDRAVLIFVDPDARALEIVTGPRARARLSDGDCRLVAMSMATTFSGGGLVTGLMRGLSALADHARL</sequence>
<dbReference type="EMBL" id="QZEY01000021">
    <property type="protein sequence ID" value="RJL22757.1"/>
    <property type="molecule type" value="Genomic_DNA"/>
</dbReference>
<dbReference type="RefSeq" id="WP_119930849.1">
    <property type="nucleotide sequence ID" value="NZ_QZEY01000021.1"/>
</dbReference>
<evidence type="ECO:0000313" key="1">
    <source>
        <dbReference type="EMBL" id="RJL22757.1"/>
    </source>
</evidence>